<proteinExistence type="predicted"/>
<evidence type="ECO:0000313" key="1">
    <source>
        <dbReference type="EMBL" id="KAA9133737.1"/>
    </source>
</evidence>
<reference evidence="2" key="1">
    <citation type="submission" date="2019-09" db="EMBL/GenBank/DDBJ databases">
        <title>Mumia zhuanghuii sp. nov. isolated from the intestinal contents of plateau pika (Ochotona curzoniae) in the Qinghai-Tibet plateau of China.</title>
        <authorList>
            <person name="Tian Z."/>
        </authorList>
    </citation>
    <scope>NUCLEOTIDE SEQUENCE [LARGE SCALE GENOMIC DNA]</scope>
    <source>
        <strain evidence="2">L-033</strain>
    </source>
</reference>
<dbReference type="EMBL" id="VYUY01000009">
    <property type="protein sequence ID" value="KAA9133737.1"/>
    <property type="molecule type" value="Genomic_DNA"/>
</dbReference>
<organism evidence="1 2">
    <name type="scientific">Microbacterium caowuchunii</name>
    <dbReference type="NCBI Taxonomy" id="2614638"/>
    <lineage>
        <taxon>Bacteria</taxon>
        <taxon>Bacillati</taxon>
        <taxon>Actinomycetota</taxon>
        <taxon>Actinomycetes</taxon>
        <taxon>Micrococcales</taxon>
        <taxon>Microbacteriaceae</taxon>
        <taxon>Microbacterium</taxon>
    </lineage>
</organism>
<comment type="caution">
    <text evidence="1">The sequence shown here is derived from an EMBL/GenBank/DDBJ whole genome shotgun (WGS) entry which is preliminary data.</text>
</comment>
<protein>
    <submittedName>
        <fullName evidence="1">Uncharacterized protein</fullName>
    </submittedName>
</protein>
<name>A0A5N0TI08_9MICO</name>
<keyword evidence="2" id="KW-1185">Reference proteome</keyword>
<accession>A0A5N0TI08</accession>
<dbReference type="RefSeq" id="WP_150893045.1">
    <property type="nucleotide sequence ID" value="NZ_VYUY01000009.1"/>
</dbReference>
<gene>
    <name evidence="1" type="ORF">F6B40_08265</name>
</gene>
<evidence type="ECO:0000313" key="2">
    <source>
        <dbReference type="Proteomes" id="UP000326838"/>
    </source>
</evidence>
<dbReference type="Proteomes" id="UP000326838">
    <property type="component" value="Unassembled WGS sequence"/>
</dbReference>
<dbReference type="AlphaFoldDB" id="A0A5N0TI08"/>
<sequence length="108" mass="11982">MTTEELTVLLARIQVIDNRQVDALTLQAWEPLLAGIAYADAVAAVNAHFRDTTEYLMPAHIVRRVREARRAALPSTMSPARPECAPGEHRRLADGTCLFCTHREVSDA</sequence>